<sequence>MQQGKSLGFWSKKCNHAQAGYSTNKKELLSILEMLREFRSILWGRQVRVYTDHKNLLEATFRNAEIKRWRLEIEEFGVTMIYFRGRDNIVADALSRLPHQEAKSGESAATTSANERQPTLYSLSLGEIAEAQQQAGLHEGPAAVWRAIGSTKVLVSRASGHIVLPGALVGKVLQTYHEWLMHPGEKIYVRIRQSITNAARDGK</sequence>
<keyword evidence="2" id="KW-0548">Nucleotidyltransferase</keyword>
<dbReference type="PANTHER" id="PTHR34072:SF52">
    <property type="entry name" value="RIBONUCLEASE H"/>
    <property type="match status" value="1"/>
</dbReference>
<evidence type="ECO:0000256" key="5">
    <source>
        <dbReference type="ARBA" id="ARBA00022801"/>
    </source>
</evidence>
<dbReference type="GO" id="GO:0016787">
    <property type="term" value="F:hydrolase activity"/>
    <property type="evidence" value="ECO:0007669"/>
    <property type="project" value="UniProtKB-KW"/>
</dbReference>
<dbReference type="InterPro" id="IPR043502">
    <property type="entry name" value="DNA/RNA_pol_sf"/>
</dbReference>
<dbReference type="Proteomes" id="UP000251314">
    <property type="component" value="Unassembled WGS sequence"/>
</dbReference>
<evidence type="ECO:0000259" key="7">
    <source>
        <dbReference type="Pfam" id="PF17917"/>
    </source>
</evidence>
<keyword evidence="1" id="KW-0808">Transferase</keyword>
<evidence type="ECO:0000313" key="8">
    <source>
        <dbReference type="EMBL" id="RAW42827.1"/>
    </source>
</evidence>
<comment type="caution">
    <text evidence="8">The sequence shown here is derived from an EMBL/GenBank/DDBJ whole genome shotgun (WGS) entry which is preliminary data.</text>
</comment>
<reference evidence="8 9" key="1">
    <citation type="submission" date="2018-01" db="EMBL/GenBank/DDBJ databases">
        <title>Draft genome of the strawberry crown rot pathogen Phytophthora cactorum.</title>
        <authorList>
            <person name="Armitage A.D."/>
            <person name="Lysoe E."/>
            <person name="Nellist C.F."/>
            <person name="Harrison R.J."/>
            <person name="Brurberg M.B."/>
        </authorList>
    </citation>
    <scope>NUCLEOTIDE SEQUENCE [LARGE SCALE GENOMIC DNA]</scope>
    <source>
        <strain evidence="8 9">10300</strain>
    </source>
</reference>
<keyword evidence="6" id="KW-0695">RNA-directed DNA polymerase</keyword>
<dbReference type="STRING" id="29920.A0A329T0T0"/>
<name>A0A329T0T0_9STRA</name>
<dbReference type="Pfam" id="PF17917">
    <property type="entry name" value="RT_RNaseH"/>
    <property type="match status" value="1"/>
</dbReference>
<dbReference type="GO" id="GO:0003964">
    <property type="term" value="F:RNA-directed DNA polymerase activity"/>
    <property type="evidence" value="ECO:0007669"/>
    <property type="project" value="UniProtKB-KW"/>
</dbReference>
<gene>
    <name evidence="8" type="ORF">PC110_g1005</name>
</gene>
<keyword evidence="3" id="KW-0540">Nuclease</keyword>
<proteinExistence type="predicted"/>
<accession>A0A329T0T0</accession>
<dbReference type="EMBL" id="MJFZ01000011">
    <property type="protein sequence ID" value="RAW42827.1"/>
    <property type="molecule type" value="Genomic_DNA"/>
</dbReference>
<dbReference type="OrthoDB" id="4369127at2759"/>
<evidence type="ECO:0000256" key="3">
    <source>
        <dbReference type="ARBA" id="ARBA00022722"/>
    </source>
</evidence>
<protein>
    <recommendedName>
        <fullName evidence="7">Reverse transcriptase RNase H-like domain-containing protein</fullName>
    </recommendedName>
</protein>
<feature type="domain" description="Reverse transcriptase RNase H-like" evidence="7">
    <location>
        <begin position="6"/>
        <end position="76"/>
    </location>
</feature>
<evidence type="ECO:0000256" key="2">
    <source>
        <dbReference type="ARBA" id="ARBA00022695"/>
    </source>
</evidence>
<dbReference type="InterPro" id="IPR041373">
    <property type="entry name" value="RT_RNaseH"/>
</dbReference>
<evidence type="ECO:0000256" key="4">
    <source>
        <dbReference type="ARBA" id="ARBA00022759"/>
    </source>
</evidence>
<dbReference type="VEuPathDB" id="FungiDB:PC110_g1005"/>
<dbReference type="AlphaFoldDB" id="A0A329T0T0"/>
<organism evidence="8 9">
    <name type="scientific">Phytophthora cactorum</name>
    <dbReference type="NCBI Taxonomy" id="29920"/>
    <lineage>
        <taxon>Eukaryota</taxon>
        <taxon>Sar</taxon>
        <taxon>Stramenopiles</taxon>
        <taxon>Oomycota</taxon>
        <taxon>Peronosporomycetes</taxon>
        <taxon>Peronosporales</taxon>
        <taxon>Peronosporaceae</taxon>
        <taxon>Phytophthora</taxon>
    </lineage>
</organism>
<keyword evidence="9" id="KW-1185">Reference proteome</keyword>
<evidence type="ECO:0000313" key="9">
    <source>
        <dbReference type="Proteomes" id="UP000251314"/>
    </source>
</evidence>
<dbReference type="SUPFAM" id="SSF56672">
    <property type="entry name" value="DNA/RNA polymerases"/>
    <property type="match status" value="1"/>
</dbReference>
<dbReference type="CDD" id="cd09274">
    <property type="entry name" value="RNase_HI_RT_Ty3"/>
    <property type="match status" value="1"/>
</dbReference>
<evidence type="ECO:0000256" key="6">
    <source>
        <dbReference type="ARBA" id="ARBA00022918"/>
    </source>
</evidence>
<keyword evidence="5" id="KW-0378">Hydrolase</keyword>
<evidence type="ECO:0000256" key="1">
    <source>
        <dbReference type="ARBA" id="ARBA00022679"/>
    </source>
</evidence>
<keyword evidence="4" id="KW-0255">Endonuclease</keyword>
<dbReference type="PANTHER" id="PTHR34072">
    <property type="entry name" value="ENZYMATIC POLYPROTEIN-RELATED"/>
    <property type="match status" value="1"/>
</dbReference>
<dbReference type="GO" id="GO:0004519">
    <property type="term" value="F:endonuclease activity"/>
    <property type="evidence" value="ECO:0007669"/>
    <property type="project" value="UniProtKB-KW"/>
</dbReference>